<evidence type="ECO:0000313" key="6">
    <source>
        <dbReference type="EMBL" id="QHV96966.1"/>
    </source>
</evidence>
<dbReference type="SUPFAM" id="SSF52402">
    <property type="entry name" value="Adenine nucleotide alpha hydrolases-like"/>
    <property type="match status" value="1"/>
</dbReference>
<comment type="catalytic activity">
    <reaction evidence="3">
        <text>L-aspartate + L-glutamine + ATP + H2O = L-asparagine + L-glutamate + AMP + diphosphate + H(+)</text>
        <dbReference type="Rhea" id="RHEA:12228"/>
        <dbReference type="ChEBI" id="CHEBI:15377"/>
        <dbReference type="ChEBI" id="CHEBI:15378"/>
        <dbReference type="ChEBI" id="CHEBI:29985"/>
        <dbReference type="ChEBI" id="CHEBI:29991"/>
        <dbReference type="ChEBI" id="CHEBI:30616"/>
        <dbReference type="ChEBI" id="CHEBI:33019"/>
        <dbReference type="ChEBI" id="CHEBI:58048"/>
        <dbReference type="ChEBI" id="CHEBI:58359"/>
        <dbReference type="ChEBI" id="CHEBI:456215"/>
        <dbReference type="EC" id="6.3.5.4"/>
    </reaction>
</comment>
<feature type="domain" description="Glutamine amidotransferase type-2" evidence="5">
    <location>
        <begin position="62"/>
        <end position="156"/>
    </location>
</feature>
<dbReference type="InterPro" id="IPR001962">
    <property type="entry name" value="Asn_synthase"/>
</dbReference>
<dbReference type="Pfam" id="PF13537">
    <property type="entry name" value="GATase_7"/>
    <property type="match status" value="1"/>
</dbReference>
<gene>
    <name evidence="6" type="ORF">GJR95_19000</name>
</gene>
<dbReference type="GO" id="GO:0004066">
    <property type="term" value="F:asparagine synthase (glutamine-hydrolyzing) activity"/>
    <property type="evidence" value="ECO:0007669"/>
    <property type="project" value="UniProtKB-EC"/>
</dbReference>
<accession>A0A6P1VZY2</accession>
<dbReference type="Pfam" id="PF00733">
    <property type="entry name" value="Asn_synthase"/>
    <property type="match status" value="1"/>
</dbReference>
<dbReference type="InterPro" id="IPR017932">
    <property type="entry name" value="GATase_2_dom"/>
</dbReference>
<name>A0A6P1VZY2_9BACT</name>
<evidence type="ECO:0000313" key="7">
    <source>
        <dbReference type="Proteomes" id="UP000464577"/>
    </source>
</evidence>
<organism evidence="6 7">
    <name type="scientific">Spirosoma endbachense</name>
    <dbReference type="NCBI Taxonomy" id="2666025"/>
    <lineage>
        <taxon>Bacteria</taxon>
        <taxon>Pseudomonadati</taxon>
        <taxon>Bacteroidota</taxon>
        <taxon>Cytophagia</taxon>
        <taxon>Cytophagales</taxon>
        <taxon>Cytophagaceae</taxon>
        <taxon>Spirosoma</taxon>
    </lineage>
</organism>
<dbReference type="InterPro" id="IPR029055">
    <property type="entry name" value="Ntn_hydrolases_N"/>
</dbReference>
<dbReference type="InterPro" id="IPR051786">
    <property type="entry name" value="ASN_synthetase/amidase"/>
</dbReference>
<dbReference type="SUPFAM" id="SSF56235">
    <property type="entry name" value="N-terminal nucleophile aminohydrolases (Ntn hydrolases)"/>
    <property type="match status" value="1"/>
</dbReference>
<dbReference type="EMBL" id="CP045997">
    <property type="protein sequence ID" value="QHV96966.1"/>
    <property type="molecule type" value="Genomic_DNA"/>
</dbReference>
<protein>
    <recommendedName>
        <fullName evidence="2">asparagine synthase (glutamine-hydrolyzing)</fullName>
        <ecNumber evidence="2">6.3.5.4</ecNumber>
    </recommendedName>
</protein>
<dbReference type="InterPro" id="IPR014729">
    <property type="entry name" value="Rossmann-like_a/b/a_fold"/>
</dbReference>
<dbReference type="KEGG" id="senf:GJR95_19000"/>
<dbReference type="RefSeq" id="WP_162387379.1">
    <property type="nucleotide sequence ID" value="NZ_CP045997.1"/>
</dbReference>
<evidence type="ECO:0000256" key="1">
    <source>
        <dbReference type="ARBA" id="ARBA00005187"/>
    </source>
</evidence>
<dbReference type="PANTHER" id="PTHR43284">
    <property type="entry name" value="ASPARAGINE SYNTHETASE (GLUTAMINE-HYDROLYZING)"/>
    <property type="match status" value="1"/>
</dbReference>
<evidence type="ECO:0000256" key="3">
    <source>
        <dbReference type="ARBA" id="ARBA00048741"/>
    </source>
</evidence>
<evidence type="ECO:0000259" key="5">
    <source>
        <dbReference type="Pfam" id="PF13537"/>
    </source>
</evidence>
<sequence>MLYGVFSPRPLATERANLNRLKKSIEWAEGEHHNVNYRNFSGGFFLDPRLPYTVDDCLYIDTSHDLLVLMTGCLYNRAELCHQFNLNSSPLSEPALVAQIYLQEGPSFVNSLNGDFAIVIYESPKNAFYLFRDHLGIAPLAYTTTGQSIYFASDIIGLCRTFSEGIRINMDPFIADYKVVDMTLTPNEKVLKLKAGHSLSYTAEGVTTKKYWEPERIKTDKTLSQEQMFSELKSLLKDAVHIRADQRFNAGAHVSGGIDSSLVAVLACKEFEKQSTFYGYSWSPSNCIPVNNELDERDLVKQTCEMAGITPVHIHVEVNDFIELTKNSMNSFMYFHEEKVLEMAKTHKTNLLFNGHGGDEFISYGSLGVDSDLLFNFQWKTFLKKNPLSNPRKIIKYLVFRVLFPAVNYIPSSVKKSYDKAMWLFKKPYRKLHQKTYKRYYCYRSRRKYQLGLLYNYHLPERTECWTITGYKAGIQYRYPLLDKRIVEYILKVPSKLLVKDSKYTRIILREISEGLLPNAVRWRLGKKDPAFFALVNSQTKDRGLLFINEIDDFKANPSLYFVDFALVEHEIKQFEEDDKYPASNKLLGDILAFKALHELSKSYEKSIEE</sequence>
<reference evidence="6 7" key="1">
    <citation type="submission" date="2019-11" db="EMBL/GenBank/DDBJ databases">
        <title>Spirosoma endbachense sp. nov., isolated from a natural salt meadow.</title>
        <authorList>
            <person name="Rojas J."/>
            <person name="Ambika Manirajan B."/>
            <person name="Ratering S."/>
            <person name="Suarez C."/>
            <person name="Geissler-Plaum R."/>
            <person name="Schnell S."/>
        </authorList>
    </citation>
    <scope>NUCLEOTIDE SEQUENCE [LARGE SCALE GENOMIC DNA]</scope>
    <source>
        <strain evidence="6 7">I-24</strain>
    </source>
</reference>
<dbReference type="PANTHER" id="PTHR43284:SF1">
    <property type="entry name" value="ASPARAGINE SYNTHETASE"/>
    <property type="match status" value="1"/>
</dbReference>
<feature type="domain" description="Asparagine synthetase" evidence="4">
    <location>
        <begin position="231"/>
        <end position="529"/>
    </location>
</feature>
<dbReference type="EC" id="6.3.5.4" evidence="2"/>
<proteinExistence type="predicted"/>
<dbReference type="Gene3D" id="3.60.20.10">
    <property type="entry name" value="Glutamine Phosphoribosylpyrophosphate, subunit 1, domain 1"/>
    <property type="match status" value="1"/>
</dbReference>
<dbReference type="Proteomes" id="UP000464577">
    <property type="component" value="Chromosome"/>
</dbReference>
<dbReference type="GO" id="GO:0006529">
    <property type="term" value="P:asparagine biosynthetic process"/>
    <property type="evidence" value="ECO:0007669"/>
    <property type="project" value="InterPro"/>
</dbReference>
<evidence type="ECO:0000256" key="2">
    <source>
        <dbReference type="ARBA" id="ARBA00012737"/>
    </source>
</evidence>
<comment type="pathway">
    <text evidence="1">Amino-acid biosynthesis; L-asparagine biosynthesis; L-asparagine from L-aspartate (L-Gln route): step 1/1.</text>
</comment>
<keyword evidence="7" id="KW-1185">Reference proteome</keyword>
<dbReference type="GO" id="GO:0005829">
    <property type="term" value="C:cytosol"/>
    <property type="evidence" value="ECO:0007669"/>
    <property type="project" value="TreeGrafter"/>
</dbReference>
<dbReference type="AlphaFoldDB" id="A0A6P1VZY2"/>
<dbReference type="Gene3D" id="3.40.50.620">
    <property type="entry name" value="HUPs"/>
    <property type="match status" value="1"/>
</dbReference>
<evidence type="ECO:0000259" key="4">
    <source>
        <dbReference type="Pfam" id="PF00733"/>
    </source>
</evidence>